<organism evidence="2 3">
    <name type="scientific">Endosaccharibacter trunci</name>
    <dbReference type="NCBI Taxonomy" id="2812733"/>
    <lineage>
        <taxon>Bacteria</taxon>
        <taxon>Pseudomonadati</taxon>
        <taxon>Pseudomonadota</taxon>
        <taxon>Alphaproteobacteria</taxon>
        <taxon>Acetobacterales</taxon>
        <taxon>Acetobacteraceae</taxon>
        <taxon>Endosaccharibacter</taxon>
    </lineage>
</organism>
<comment type="caution">
    <text evidence="2">The sequence shown here is derived from an EMBL/GenBank/DDBJ whole genome shotgun (WGS) entry which is preliminary data.</text>
</comment>
<dbReference type="Pfam" id="PF08808">
    <property type="entry name" value="RES"/>
    <property type="match status" value="1"/>
</dbReference>
<gene>
    <name evidence="2" type="ORF">NFI95_02705</name>
</gene>
<dbReference type="InterPro" id="IPR014914">
    <property type="entry name" value="RES_dom"/>
</dbReference>
<name>A0ABT1W399_9PROT</name>
<dbReference type="EMBL" id="JAMSKV010000001">
    <property type="protein sequence ID" value="MCQ8277361.1"/>
    <property type="molecule type" value="Genomic_DNA"/>
</dbReference>
<accession>A0ABT1W399</accession>
<dbReference type="RefSeq" id="WP_422862788.1">
    <property type="nucleotide sequence ID" value="NZ_JAMSKV010000001.1"/>
</dbReference>
<evidence type="ECO:0000259" key="1">
    <source>
        <dbReference type="SMART" id="SM00953"/>
    </source>
</evidence>
<proteinExistence type="predicted"/>
<dbReference type="Proteomes" id="UP001524587">
    <property type="component" value="Unassembled WGS sequence"/>
</dbReference>
<dbReference type="SMART" id="SM00953">
    <property type="entry name" value="RES"/>
    <property type="match status" value="1"/>
</dbReference>
<evidence type="ECO:0000313" key="2">
    <source>
        <dbReference type="EMBL" id="MCQ8277361.1"/>
    </source>
</evidence>
<keyword evidence="3" id="KW-1185">Reference proteome</keyword>
<sequence length="163" mass="17705">MSRIAFRIATDARTYPADDLSGAGAERTGGRWNEPGVAVVYASESRALACLETIVHLGASALPLNRYLVEIMLPDRVWAAREEQDAASLPVGWDADPASLTSIGFGTAWLRAGRSPLLCVPSAIVPEERNLLLNPAHPLMQGVVARKRRRWSYDSRLVAPSGR</sequence>
<feature type="domain" description="RES" evidence="1">
    <location>
        <begin position="19"/>
        <end position="147"/>
    </location>
</feature>
<evidence type="ECO:0000313" key="3">
    <source>
        <dbReference type="Proteomes" id="UP001524587"/>
    </source>
</evidence>
<reference evidence="2 3" key="1">
    <citation type="submission" date="2022-06" db="EMBL/GenBank/DDBJ databases">
        <title>Endosaccharibacter gen. nov., sp. nov., endophytic bacteria isolated from sugarcane.</title>
        <authorList>
            <person name="Pitiwittayakul N."/>
            <person name="Yukphan P."/>
            <person name="Charoenyingcharoen P."/>
            <person name="Tanasupawat S."/>
        </authorList>
    </citation>
    <scope>NUCLEOTIDE SEQUENCE [LARGE SCALE GENOMIC DNA]</scope>
    <source>
        <strain evidence="2 3">KSS8</strain>
    </source>
</reference>
<protein>
    <submittedName>
        <fullName evidence="2">RES family NAD+ phosphorylase</fullName>
    </submittedName>
</protein>